<evidence type="ECO:0000313" key="5">
    <source>
        <dbReference type="Proteomes" id="UP000295701"/>
    </source>
</evidence>
<proteinExistence type="inferred from homology"/>
<gene>
    <name evidence="4" type="ORF">E2L08_16160</name>
</gene>
<name>A0A4R5ZZU1_9RHOB</name>
<keyword evidence="4" id="KW-0966">Cell projection</keyword>
<dbReference type="EMBL" id="SNAA01000028">
    <property type="protein sequence ID" value="TDL74206.1"/>
    <property type="molecule type" value="Genomic_DNA"/>
</dbReference>
<keyword evidence="5" id="KW-1185">Reference proteome</keyword>
<dbReference type="PRINTS" id="PR00950">
    <property type="entry name" value="TYPE3IMSPROT"/>
</dbReference>
<dbReference type="GO" id="GO:0009306">
    <property type="term" value="P:protein secretion"/>
    <property type="evidence" value="ECO:0007669"/>
    <property type="project" value="InterPro"/>
</dbReference>
<dbReference type="SUPFAM" id="SSF160544">
    <property type="entry name" value="EscU C-terminal domain-like"/>
    <property type="match status" value="1"/>
</dbReference>
<dbReference type="Gene3D" id="3.40.1690.10">
    <property type="entry name" value="secretion proteins EscU"/>
    <property type="match status" value="1"/>
</dbReference>
<organism evidence="4 5">
    <name type="scientific">Palleronia sediminis</name>
    <dbReference type="NCBI Taxonomy" id="2547833"/>
    <lineage>
        <taxon>Bacteria</taxon>
        <taxon>Pseudomonadati</taxon>
        <taxon>Pseudomonadota</taxon>
        <taxon>Alphaproteobacteria</taxon>
        <taxon>Rhodobacterales</taxon>
        <taxon>Roseobacteraceae</taxon>
        <taxon>Palleronia</taxon>
    </lineage>
</organism>
<feature type="transmembrane region" description="Helical" evidence="3">
    <location>
        <begin position="195"/>
        <end position="213"/>
    </location>
</feature>
<dbReference type="Pfam" id="PF01312">
    <property type="entry name" value="Bac_export_2"/>
    <property type="match status" value="1"/>
</dbReference>
<comment type="similarity">
    <text evidence="1">Belongs to the type III secretion exporter family.</text>
</comment>
<dbReference type="GO" id="GO:0005886">
    <property type="term" value="C:plasma membrane"/>
    <property type="evidence" value="ECO:0007669"/>
    <property type="project" value="TreeGrafter"/>
</dbReference>
<evidence type="ECO:0000256" key="1">
    <source>
        <dbReference type="ARBA" id="ARBA00010690"/>
    </source>
</evidence>
<feature type="compositionally biased region" description="Basic and acidic residues" evidence="2">
    <location>
        <begin position="7"/>
        <end position="24"/>
    </location>
</feature>
<accession>A0A4R5ZZU1</accession>
<dbReference type="PANTHER" id="PTHR30531:SF14">
    <property type="entry name" value="SURFACE PRESENTATION OF ANTIGENS PROTEIN SPAS"/>
    <property type="match status" value="1"/>
</dbReference>
<keyword evidence="4" id="KW-0282">Flagellum</keyword>
<dbReference type="AlphaFoldDB" id="A0A4R5ZZU1"/>
<feature type="compositionally biased region" description="Basic and acidic residues" evidence="2">
    <location>
        <begin position="224"/>
        <end position="237"/>
    </location>
</feature>
<dbReference type="InterPro" id="IPR006135">
    <property type="entry name" value="T3SS_substrate_exporter"/>
</dbReference>
<keyword evidence="3" id="KW-1133">Transmembrane helix</keyword>
<reference evidence="4 5" key="1">
    <citation type="submission" date="2019-03" db="EMBL/GenBank/DDBJ databases">
        <title>Primorskyibacter sp. SS33 isolated from sediments.</title>
        <authorList>
            <person name="Xunke S."/>
        </authorList>
    </citation>
    <scope>NUCLEOTIDE SEQUENCE [LARGE SCALE GENOMIC DNA]</scope>
    <source>
        <strain evidence="4 5">SS33</strain>
    </source>
</reference>
<evidence type="ECO:0000313" key="4">
    <source>
        <dbReference type="EMBL" id="TDL74206.1"/>
    </source>
</evidence>
<dbReference type="RefSeq" id="WP_133398132.1">
    <property type="nucleotide sequence ID" value="NZ_SNAA01000028.1"/>
</dbReference>
<evidence type="ECO:0000256" key="3">
    <source>
        <dbReference type="SAM" id="Phobius"/>
    </source>
</evidence>
<evidence type="ECO:0000256" key="2">
    <source>
        <dbReference type="SAM" id="MobiDB-lite"/>
    </source>
</evidence>
<dbReference type="OrthoDB" id="9807950at2"/>
<sequence length="361" mass="38377">MSGDDSGAEKPHEPSPRKLADARRRGEIARSADLVTVGAYAGLLLMALALGGWSLEKLARGLVPFIERPDLLNARLGLEGGGAAGAPMGGVALAILPWMAAPFVGALLLAAGQGALIFPTEKLAPKLNRISIVANAGNKFGRGGLFEFAKSTVKLVIYSTVLFIFLRDRMPGILALMAASPAGATGHLLRLAVEFLLFVATVALVIGAVDYLWQRTEHLRKNRMTRKELTDEQKDSEGDPMMKQQRRQRAMEYATNTMLSDVPEASVVGVNPTHFAVALKWSQGARGAPVVVAKGVDHVAARIREVATEAGVPIHSDPPTARAIHAIVDVGEEIRPVHYAAVAVAIRFAEAIRAARRGAAS</sequence>
<comment type="caution">
    <text evidence="4">The sequence shown here is derived from an EMBL/GenBank/DDBJ whole genome shotgun (WGS) entry which is preliminary data.</text>
</comment>
<keyword evidence="4" id="KW-0969">Cilium</keyword>
<feature type="transmembrane region" description="Helical" evidence="3">
    <location>
        <begin position="34"/>
        <end position="55"/>
    </location>
</feature>
<keyword evidence="3" id="KW-0472">Membrane</keyword>
<protein>
    <submittedName>
        <fullName evidence="4">Flagellar biosynthesis protein FlhB</fullName>
    </submittedName>
</protein>
<dbReference type="Proteomes" id="UP000295701">
    <property type="component" value="Unassembled WGS sequence"/>
</dbReference>
<feature type="region of interest" description="Disordered" evidence="2">
    <location>
        <begin position="224"/>
        <end position="244"/>
    </location>
</feature>
<feature type="transmembrane region" description="Helical" evidence="3">
    <location>
        <begin position="95"/>
        <end position="118"/>
    </location>
</feature>
<dbReference type="PANTHER" id="PTHR30531">
    <property type="entry name" value="FLAGELLAR BIOSYNTHETIC PROTEIN FLHB"/>
    <property type="match status" value="1"/>
</dbReference>
<dbReference type="InterPro" id="IPR029025">
    <property type="entry name" value="T3SS_substrate_exporter_C"/>
</dbReference>
<keyword evidence="3" id="KW-0812">Transmembrane</keyword>
<feature type="region of interest" description="Disordered" evidence="2">
    <location>
        <begin position="1"/>
        <end position="24"/>
    </location>
</feature>